<accession>A0A915NR36</accession>
<sequence>MDSLVSTLSTVSLEDPWRLWLYECNDFPQHCPPRKNIENGNSSSGKHFCGFCVSHCFKNCWEDRHSKYK</sequence>
<evidence type="ECO:0000313" key="1">
    <source>
        <dbReference type="Proteomes" id="UP000887560"/>
    </source>
</evidence>
<dbReference type="Proteomes" id="UP000887560">
    <property type="component" value="Unplaced"/>
</dbReference>
<organism evidence="1 2">
    <name type="scientific">Meloidogyne floridensis</name>
    <dbReference type="NCBI Taxonomy" id="298350"/>
    <lineage>
        <taxon>Eukaryota</taxon>
        <taxon>Metazoa</taxon>
        <taxon>Ecdysozoa</taxon>
        <taxon>Nematoda</taxon>
        <taxon>Chromadorea</taxon>
        <taxon>Rhabditida</taxon>
        <taxon>Tylenchina</taxon>
        <taxon>Tylenchomorpha</taxon>
        <taxon>Tylenchoidea</taxon>
        <taxon>Meloidogynidae</taxon>
        <taxon>Meloidogyninae</taxon>
        <taxon>Meloidogyne</taxon>
    </lineage>
</organism>
<dbReference type="WBParaSite" id="scf7180000419582.g4049">
    <property type="protein sequence ID" value="scf7180000419582.g4049"/>
    <property type="gene ID" value="scf7180000419582.g4049"/>
</dbReference>
<name>A0A915NR36_9BILA</name>
<dbReference type="AlphaFoldDB" id="A0A915NR36"/>
<keyword evidence="1" id="KW-1185">Reference proteome</keyword>
<proteinExistence type="predicted"/>
<evidence type="ECO:0000313" key="2">
    <source>
        <dbReference type="WBParaSite" id="scf7180000419582.g4049"/>
    </source>
</evidence>
<protein>
    <submittedName>
        <fullName evidence="2">Uncharacterized protein</fullName>
    </submittedName>
</protein>
<reference evidence="2" key="1">
    <citation type="submission" date="2022-11" db="UniProtKB">
        <authorList>
            <consortium name="WormBaseParasite"/>
        </authorList>
    </citation>
    <scope>IDENTIFICATION</scope>
</reference>